<dbReference type="Gene3D" id="3.30.360.10">
    <property type="entry name" value="Dihydrodipicolinate Reductase, domain 2"/>
    <property type="match status" value="1"/>
</dbReference>
<dbReference type="Pfam" id="PF01408">
    <property type="entry name" value="GFO_IDH_MocA"/>
    <property type="match status" value="1"/>
</dbReference>
<evidence type="ECO:0000256" key="2">
    <source>
        <dbReference type="ARBA" id="ARBA00023002"/>
    </source>
</evidence>
<gene>
    <name evidence="5" type="ORF">OTU49_007360</name>
</gene>
<feature type="domain" description="GFO/IDH/MocA-like oxidoreductase" evidence="4">
    <location>
        <begin position="197"/>
        <end position="314"/>
    </location>
</feature>
<dbReference type="SUPFAM" id="SSF55347">
    <property type="entry name" value="Glyceraldehyde-3-phosphate dehydrogenase-like, C-terminal domain"/>
    <property type="match status" value="1"/>
</dbReference>
<keyword evidence="6" id="KW-1185">Reference proteome</keyword>
<dbReference type="GO" id="GO:0016491">
    <property type="term" value="F:oxidoreductase activity"/>
    <property type="evidence" value="ECO:0007669"/>
    <property type="project" value="UniProtKB-KW"/>
</dbReference>
<evidence type="ECO:0000313" key="6">
    <source>
        <dbReference type="Proteomes" id="UP001445076"/>
    </source>
</evidence>
<evidence type="ECO:0000259" key="4">
    <source>
        <dbReference type="Pfam" id="PF22725"/>
    </source>
</evidence>
<sequence>MYNVHSVLQANMSTSEFASASPYSQGKQIPHITDFKYKEYLLSAGLHTLSNKYAVNVPEDLKVVNVALFALGRAGSFHLTNIMKSSRICLKYLVESDTDKLLRAKAEWRLPESVLLFPDEADRVFQDPSVHGVIIATPTFMHKDLIIRGLSAGKAVFCEKPIAEDIKGTRQCYEVAEKVGKPLMCGFNRRFDPSFSHLRDQVLLGVVGQVQLVKTVARDSPLPSIEYLKISGGIFHDCAVHDVDLICWVTGEYPTHVFASATAFIPEVAAINDHDTVAFTMKFPSGTISMTDLSRYAAYGYDQRLEVFGPKGMVASGNERPYQMTTSTVQGESQPPILHSFPSRYYDGYINELNHFCDVIQGLVDLQLSGENTLKVSTIATALEESAATGQMIEIKY</sequence>
<protein>
    <submittedName>
        <fullName evidence="5">Uncharacterized protein</fullName>
    </submittedName>
</protein>
<name>A0AAW0WL06_CHEQU</name>
<comment type="caution">
    <text evidence="5">The sequence shown here is derived from an EMBL/GenBank/DDBJ whole genome shotgun (WGS) entry which is preliminary data.</text>
</comment>
<dbReference type="PANTHER" id="PTHR42840:SF3">
    <property type="entry name" value="BINDING ROSSMANN FOLD OXIDOREDUCTASE, PUTATIVE (AFU_ORTHOLOGUE AFUA_2G10240)-RELATED"/>
    <property type="match status" value="1"/>
</dbReference>
<dbReference type="SUPFAM" id="SSF51735">
    <property type="entry name" value="NAD(P)-binding Rossmann-fold domains"/>
    <property type="match status" value="1"/>
</dbReference>
<evidence type="ECO:0000259" key="3">
    <source>
        <dbReference type="Pfam" id="PF01408"/>
    </source>
</evidence>
<keyword evidence="2" id="KW-0560">Oxidoreductase</keyword>
<organism evidence="5 6">
    <name type="scientific">Cherax quadricarinatus</name>
    <name type="common">Australian red claw crayfish</name>
    <dbReference type="NCBI Taxonomy" id="27406"/>
    <lineage>
        <taxon>Eukaryota</taxon>
        <taxon>Metazoa</taxon>
        <taxon>Ecdysozoa</taxon>
        <taxon>Arthropoda</taxon>
        <taxon>Crustacea</taxon>
        <taxon>Multicrustacea</taxon>
        <taxon>Malacostraca</taxon>
        <taxon>Eumalacostraca</taxon>
        <taxon>Eucarida</taxon>
        <taxon>Decapoda</taxon>
        <taxon>Pleocyemata</taxon>
        <taxon>Astacidea</taxon>
        <taxon>Parastacoidea</taxon>
        <taxon>Parastacidae</taxon>
        <taxon>Cherax</taxon>
    </lineage>
</organism>
<evidence type="ECO:0000313" key="5">
    <source>
        <dbReference type="EMBL" id="KAK8731540.1"/>
    </source>
</evidence>
<evidence type="ECO:0000256" key="1">
    <source>
        <dbReference type="ARBA" id="ARBA00010928"/>
    </source>
</evidence>
<reference evidence="5 6" key="1">
    <citation type="journal article" date="2024" name="BMC Genomics">
        <title>Genome assembly of redclaw crayfish (Cherax quadricarinatus) provides insights into its immune adaptation and hypoxia tolerance.</title>
        <authorList>
            <person name="Liu Z."/>
            <person name="Zheng J."/>
            <person name="Li H."/>
            <person name="Fang K."/>
            <person name="Wang S."/>
            <person name="He J."/>
            <person name="Zhou D."/>
            <person name="Weng S."/>
            <person name="Chi M."/>
            <person name="Gu Z."/>
            <person name="He J."/>
            <person name="Li F."/>
            <person name="Wang M."/>
        </authorList>
    </citation>
    <scope>NUCLEOTIDE SEQUENCE [LARGE SCALE GENOMIC DNA]</scope>
    <source>
        <strain evidence="5">ZL_2023a</strain>
    </source>
</reference>
<dbReference type="EMBL" id="JARKIK010000060">
    <property type="protein sequence ID" value="KAK8731540.1"/>
    <property type="molecule type" value="Genomic_DNA"/>
</dbReference>
<comment type="similarity">
    <text evidence="1">Belongs to the Gfo/Idh/MocA family.</text>
</comment>
<dbReference type="GO" id="GO:0000166">
    <property type="term" value="F:nucleotide binding"/>
    <property type="evidence" value="ECO:0007669"/>
    <property type="project" value="InterPro"/>
</dbReference>
<dbReference type="InterPro" id="IPR000683">
    <property type="entry name" value="Gfo/Idh/MocA-like_OxRdtase_N"/>
</dbReference>
<dbReference type="Gene3D" id="3.40.50.720">
    <property type="entry name" value="NAD(P)-binding Rossmann-like Domain"/>
    <property type="match status" value="1"/>
</dbReference>
<proteinExistence type="inferred from homology"/>
<dbReference type="AlphaFoldDB" id="A0AAW0WL06"/>
<dbReference type="GO" id="GO:0006740">
    <property type="term" value="P:NADPH regeneration"/>
    <property type="evidence" value="ECO:0007669"/>
    <property type="project" value="TreeGrafter"/>
</dbReference>
<dbReference type="GO" id="GO:0005737">
    <property type="term" value="C:cytoplasm"/>
    <property type="evidence" value="ECO:0007669"/>
    <property type="project" value="TreeGrafter"/>
</dbReference>
<dbReference type="InterPro" id="IPR036291">
    <property type="entry name" value="NAD(P)-bd_dom_sf"/>
</dbReference>
<dbReference type="InterPro" id="IPR055170">
    <property type="entry name" value="GFO_IDH_MocA-like_dom"/>
</dbReference>
<feature type="domain" description="Gfo/Idh/MocA-like oxidoreductase N-terminal" evidence="3">
    <location>
        <begin position="65"/>
        <end position="187"/>
    </location>
</feature>
<accession>A0AAW0WL06</accession>
<dbReference type="Proteomes" id="UP001445076">
    <property type="component" value="Unassembled WGS sequence"/>
</dbReference>
<dbReference type="Pfam" id="PF22725">
    <property type="entry name" value="GFO_IDH_MocA_C3"/>
    <property type="match status" value="1"/>
</dbReference>
<dbReference type="PANTHER" id="PTHR42840">
    <property type="entry name" value="NAD(P)-BINDING ROSSMANN-FOLD SUPERFAMILY PROTEIN-RELATED"/>
    <property type="match status" value="1"/>
</dbReference>